<keyword evidence="1" id="KW-0812">Transmembrane</keyword>
<evidence type="ECO:0000313" key="3">
    <source>
        <dbReference type="Proteomes" id="UP000054544"/>
    </source>
</evidence>
<evidence type="ECO:0000313" key="2">
    <source>
        <dbReference type="EMBL" id="KJK77641.1"/>
    </source>
</evidence>
<protein>
    <submittedName>
        <fullName evidence="2">Uncharacterized protein</fullName>
    </submittedName>
</protein>
<reference evidence="3" key="1">
    <citation type="journal article" date="2014" name="BMC Genomics">
        <title>The genome sequence of the biocontrol fungus Metarhizium anisopliae and comparative genomics of Metarhizium species.</title>
        <authorList>
            <person name="Pattemore J.A."/>
            <person name="Hane J.K."/>
            <person name="Williams A.H."/>
            <person name="Wilson B.A."/>
            <person name="Stodart B.J."/>
            <person name="Ash G.J."/>
        </authorList>
    </citation>
    <scope>NUCLEOTIDE SEQUENCE [LARGE SCALE GENOMIC DNA]</scope>
    <source>
        <strain evidence="3">BRIP 53293</strain>
    </source>
</reference>
<keyword evidence="1" id="KW-1133">Transmembrane helix</keyword>
<dbReference type="AlphaFoldDB" id="A0A0D9NUZ1"/>
<dbReference type="STRING" id="1291518.A0A0D9NUZ1"/>
<keyword evidence="3" id="KW-1185">Reference proteome</keyword>
<keyword evidence="1" id="KW-0472">Membrane</keyword>
<dbReference type="EMBL" id="KE384738">
    <property type="protein sequence ID" value="KJK77641.1"/>
    <property type="molecule type" value="Genomic_DNA"/>
</dbReference>
<gene>
    <name evidence="2" type="ORF">H634G_07380</name>
</gene>
<dbReference type="OrthoDB" id="4940504at2759"/>
<evidence type="ECO:0000256" key="1">
    <source>
        <dbReference type="SAM" id="Phobius"/>
    </source>
</evidence>
<feature type="transmembrane region" description="Helical" evidence="1">
    <location>
        <begin position="55"/>
        <end position="76"/>
    </location>
</feature>
<name>A0A0D9NUZ1_METAN</name>
<dbReference type="Proteomes" id="UP000054544">
    <property type="component" value="Unassembled WGS sequence"/>
</dbReference>
<accession>A0A0D9NUZ1</accession>
<organism evidence="2 3">
    <name type="scientific">Metarhizium anisopliae BRIP 53293</name>
    <dbReference type="NCBI Taxonomy" id="1291518"/>
    <lineage>
        <taxon>Eukaryota</taxon>
        <taxon>Fungi</taxon>
        <taxon>Dikarya</taxon>
        <taxon>Ascomycota</taxon>
        <taxon>Pezizomycotina</taxon>
        <taxon>Sordariomycetes</taxon>
        <taxon>Hypocreomycetidae</taxon>
        <taxon>Hypocreales</taxon>
        <taxon>Clavicipitaceae</taxon>
        <taxon>Metarhizium</taxon>
    </lineage>
</organism>
<proteinExistence type="predicted"/>
<sequence length="477" mass="49885">MSPALDLATNTTLLPKPSCFKLAAMKDRELGELPHPSSLPREEELRRLTKPLWVLMYWGWGLMFMAAVFTIVTTLFGPMPSSRGPEELIHAEYVVSKAAHRLAIRGDCNGTAGLFEPVVDAMTAKARRFSGTISASQAVTEASQTTIAASTESTTESSGESIPVSTQTALSTAKNTTTERHILTSTTTGTVTITVSPVQYTDTTESHDTCQGGTTETVTVTVYPAPEVTVTAGASTVTKDSTDVSYTSGLPDATLSGNPSTYTAIQTDVTYTTAPPDATVSENPTTVTNVQTDVSVTTGLPDATVSGEASTVTDVEITWSWPLTSTYTSPVTTITISDLWGSAPPVDTSAESGQVSLSTFTTVIFSQVTITLSYPTPSVSSEVAGEVTSTSGTAPTSTYTEFVTETGGPPAIETTTVDVLPPAYTSYNTSSTSSLAPSNVIISDGSKRPEPTAWGGSNGGSNVACTIMLIAIFMFLL</sequence>